<feature type="region of interest" description="Disordered" evidence="1">
    <location>
        <begin position="849"/>
        <end position="915"/>
    </location>
</feature>
<feature type="compositionally biased region" description="Polar residues" evidence="1">
    <location>
        <begin position="1178"/>
        <end position="1188"/>
    </location>
</feature>
<sequence>MREAHSSHPPGSLVAAESSSTQQQPQFLAILRTIFPKLAVPLRKEADQRSVQFSHTRIEAYKAPLFSAPARAPLTRDRSSEADPAHMWLRAKKPGLPWGSPAGIGPPGTFGLALGKQGVGDQRPGCVCGPGLRIVGLAGLCREVAPPFPRYLHLLLRSHPRFEVHAGPAGPPPGGVLRDLRIRGRRLGWRRGRSGSISSPRAPAARVSHQVVHLLGARTAGQEGEEVSAAEEPPLPGCRHVARATPAGPARPPDGPARAPPPGRGHRSWGRAPRARALSLSWGRGRGRRRGRVPARWRSPGTRPAPGKRQSWKQGPDARVMAAPLGLVPRPDPDLRRPGLRSRFLHSAVAVPRPRAAAEATSVLRPAMHPSLCSDPLCPQLGARSAAVSWRHGNAGQGRERTEGGACWGRGPTDPPGRLAPWQREGRCVSCVHPEPSNPIACMNKIPSLTSSAHRNPGGLLEEVTLRQRPEGRGISRREEGIGLLQKVQGGGLGRVVRDLGWPGAHRVRSTGIGGGWALVVVPVPGCELTGPSPVSLLCLPRKQDLFHLGPYQASEYDSWAEGTLQKAGLCLRASERAAGQTDTQRPFVEARVVSWRDALEAHVSLECTGQWKSQHRGGGPNSRQNHCIPGQSQGAHPAGGSFQSLLHGAWEGREGWPGLTWFDGSCFPSSSQTQQQSLRQQSQPLPPSPVHLSSHPDLGVRQGPGSAANTWWVWGIAGEFQTAFLVPQGVLPSPRRQGGSRTLDYTWQTPEAPTAMAGPRHPVFVSGAALEPTGIPDGPKREGGSSWLSPSMVSPTLSSHRRSPSLCTGRMTVTPLHAEAGITWSDPNFPQLHDPAMTTPLKCLPLGPPAPKILARDPHPPRGTQCPFSPSEDPQGDLPSGGGPAAEIRPHSPQTSWSASRGPRRGGSGCGLMSQSVPILPTDASLLAHWGRTGRGLVRLRLLETYLRALLVAGERLSRSPVLTGFFAPQPLDLEPALPPGRCLTHPQLPAGRNIWKMGEVGWIKGLLGGKAWRLGGLLRDSWPTPNLPTQPPLICTLGPYQPGDPACPGRAPTRPQGQPCQLQSGGSDTQDAWGQPFQARAQEALNVGLGRSLGTRPSAPLDPKGPQDLNLYPPLGHRLVAGGERGPADGMVSCSLPGGDGGRSLVSSGTRLTLLPTPSSTTGQCTSRVDHREHSSQGMTSVTGPSSEPAPQGVLESKWGEPGGGDSANGGGGPTGEALASVAPMVTTKHPLQGPSSVLPVPLRAAKLMSCQCLQGHTCVCWKRPTAAGGWAGLCGASGGGGGVLSGPWLHLGADGGEDREGEARNFPKCPQAKTLPPTCYSEPVLHHHPGSGTFLSVWNLVEGCAVHPITGAAAQKLQTPGMTDSSHISPRAEATPLLVLSKALLMDPRCYGVCTEGRGLLDLSQARGGDGAGWRPRPGVRQSSDRHSVPRWQSPSFCMGGSFMLCHRKSRKVAACSVRLSRWKRLSGVHGGQLDSSCPDLGCAHVPVPEHPHRPAALQGPHAAGARLAQPGLHGSAVSWCST</sequence>
<feature type="region of interest" description="Disordered" evidence="1">
    <location>
        <begin position="610"/>
        <end position="644"/>
    </location>
</feature>
<proteinExistence type="predicted"/>
<evidence type="ECO:0000313" key="3">
    <source>
        <dbReference type="Proteomes" id="UP000299084"/>
    </source>
</evidence>
<feature type="region of interest" description="Disordered" evidence="1">
    <location>
        <begin position="392"/>
        <end position="421"/>
    </location>
</feature>
<feature type="compositionally biased region" description="Polar residues" evidence="1">
    <location>
        <begin position="622"/>
        <end position="635"/>
    </location>
</feature>
<reference evidence="2 3" key="1">
    <citation type="journal article" date="2019" name="Mol. Ecol. Resour.">
        <title>Improving Illumina assemblies with Hi-C and long reads: an example with the North African dromedary.</title>
        <authorList>
            <person name="Elbers J.P."/>
            <person name="Rogers M.F."/>
            <person name="Perelman P.L."/>
            <person name="Proskuryakova A.A."/>
            <person name="Serdyukova N.A."/>
            <person name="Johnson W.E."/>
            <person name="Horin P."/>
            <person name="Corander J."/>
            <person name="Murphy D."/>
            <person name="Burger P.A."/>
        </authorList>
    </citation>
    <scope>NUCLEOTIDE SEQUENCE [LARGE SCALE GENOMIC DNA]</scope>
    <source>
        <strain evidence="2">Drom800</strain>
        <tissue evidence="2">Blood</tissue>
    </source>
</reference>
<gene>
    <name evidence="2" type="ORF">Cadr_000030834</name>
</gene>
<feature type="compositionally biased region" description="Polar residues" evidence="1">
    <location>
        <begin position="1057"/>
        <end position="1072"/>
    </location>
</feature>
<feature type="compositionally biased region" description="Gly residues" evidence="1">
    <location>
        <begin position="1203"/>
        <end position="1217"/>
    </location>
</feature>
<name>A0A5N4BYY6_CAMDR</name>
<dbReference type="Gene3D" id="3.30.1520.10">
    <property type="entry name" value="Phox-like domain"/>
    <property type="match status" value="1"/>
</dbReference>
<feature type="compositionally biased region" description="Low complexity" evidence="1">
    <location>
        <begin position="1153"/>
        <end position="1165"/>
    </location>
</feature>
<feature type="region of interest" description="Disordered" evidence="1">
    <location>
        <begin position="190"/>
        <end position="209"/>
    </location>
</feature>
<feature type="compositionally biased region" description="Low complexity" evidence="1">
    <location>
        <begin position="194"/>
        <end position="208"/>
    </location>
</feature>
<dbReference type="InterPro" id="IPR036871">
    <property type="entry name" value="PX_dom_sf"/>
</dbReference>
<accession>A0A5N4BYY6</accession>
<feature type="region of interest" description="Disordered" evidence="1">
    <location>
        <begin position="1153"/>
        <end position="1221"/>
    </location>
</feature>
<feature type="compositionally biased region" description="Basic residues" evidence="1">
    <location>
        <begin position="285"/>
        <end position="295"/>
    </location>
</feature>
<keyword evidence="3" id="KW-1185">Reference proteome</keyword>
<feature type="compositionally biased region" description="Polar residues" evidence="1">
    <location>
        <begin position="787"/>
        <end position="799"/>
    </location>
</feature>
<feature type="region of interest" description="Disordered" evidence="1">
    <location>
        <begin position="1411"/>
        <end position="1431"/>
    </location>
</feature>
<dbReference type="Proteomes" id="UP000299084">
    <property type="component" value="Unassembled WGS sequence"/>
</dbReference>
<feature type="region of interest" description="Disordered" evidence="1">
    <location>
        <begin position="669"/>
        <end position="705"/>
    </location>
</feature>
<feature type="compositionally biased region" description="Low complexity" evidence="1">
    <location>
        <begin position="669"/>
        <end position="684"/>
    </location>
</feature>
<protein>
    <submittedName>
        <fullName evidence="2">NADPH oxidase organizer 1</fullName>
    </submittedName>
</protein>
<feature type="region of interest" description="Disordered" evidence="1">
    <location>
        <begin position="1051"/>
        <end position="1072"/>
    </location>
</feature>
<organism evidence="2 3">
    <name type="scientific">Camelus dromedarius</name>
    <name type="common">Dromedary</name>
    <name type="synonym">Arabian camel</name>
    <dbReference type="NCBI Taxonomy" id="9838"/>
    <lineage>
        <taxon>Eukaryota</taxon>
        <taxon>Metazoa</taxon>
        <taxon>Chordata</taxon>
        <taxon>Craniata</taxon>
        <taxon>Vertebrata</taxon>
        <taxon>Euteleostomi</taxon>
        <taxon>Mammalia</taxon>
        <taxon>Eutheria</taxon>
        <taxon>Laurasiatheria</taxon>
        <taxon>Artiodactyla</taxon>
        <taxon>Tylopoda</taxon>
        <taxon>Camelidae</taxon>
        <taxon>Camelus</taxon>
    </lineage>
</organism>
<comment type="caution">
    <text evidence="2">The sequence shown here is derived from an EMBL/GenBank/DDBJ whole genome shotgun (WGS) entry which is preliminary data.</text>
</comment>
<dbReference type="GO" id="GO:0035091">
    <property type="term" value="F:phosphatidylinositol binding"/>
    <property type="evidence" value="ECO:0007669"/>
    <property type="project" value="InterPro"/>
</dbReference>
<evidence type="ECO:0000256" key="1">
    <source>
        <dbReference type="SAM" id="MobiDB-lite"/>
    </source>
</evidence>
<feature type="region of interest" description="Disordered" evidence="1">
    <location>
        <begin position="772"/>
        <end position="806"/>
    </location>
</feature>
<feature type="compositionally biased region" description="Pro residues" evidence="1">
    <location>
        <begin position="249"/>
        <end position="263"/>
    </location>
</feature>
<feature type="region of interest" description="Disordered" evidence="1">
    <location>
        <begin position="219"/>
        <end position="317"/>
    </location>
</feature>
<dbReference type="SUPFAM" id="SSF64268">
    <property type="entry name" value="PX domain"/>
    <property type="match status" value="1"/>
</dbReference>
<dbReference type="EMBL" id="JWIN03000071">
    <property type="protein sequence ID" value="KAB1251826.1"/>
    <property type="molecule type" value="Genomic_DNA"/>
</dbReference>
<evidence type="ECO:0000313" key="2">
    <source>
        <dbReference type="EMBL" id="KAB1251826.1"/>
    </source>
</evidence>